<dbReference type="PATRIC" id="fig|316.97.peg.2740"/>
<dbReference type="SUPFAM" id="SSF53187">
    <property type="entry name" value="Zn-dependent exopeptidases"/>
    <property type="match status" value="1"/>
</dbReference>
<dbReference type="KEGG" id="pstu:UIB01_13710"/>
<dbReference type="HAMAP" id="MF_00767">
    <property type="entry name" value="Arg_catab_AstE"/>
    <property type="match status" value="1"/>
</dbReference>
<evidence type="ECO:0000256" key="4">
    <source>
        <dbReference type="ARBA" id="ARBA00022833"/>
    </source>
</evidence>
<evidence type="ECO:0000256" key="3">
    <source>
        <dbReference type="ARBA" id="ARBA00022801"/>
    </source>
</evidence>
<feature type="binding site" evidence="5">
    <location>
        <position position="59"/>
    </location>
    <ligand>
        <name>Zn(2+)</name>
        <dbReference type="ChEBI" id="CHEBI:29105"/>
    </ligand>
</feature>
<reference evidence="8 9" key="1">
    <citation type="submission" date="2014-03" db="EMBL/GenBank/DDBJ databases">
        <title>Complete genome sequence of Pseudomonas stutzeri 19SMN4.</title>
        <authorList>
            <person name="Brunet-Galmes I."/>
            <person name="Nogales B."/>
            <person name="Busquets A."/>
            <person name="Pena A."/>
            <person name="Gomila M."/>
            <person name="Garcia-Valdes E."/>
            <person name="Lalucat J."/>
            <person name="Bennasar A."/>
            <person name="Bosch R."/>
        </authorList>
    </citation>
    <scope>NUCLEOTIDE SEQUENCE [LARGE SCALE GENOMIC DNA]</scope>
    <source>
        <strain evidence="8 9">19SMN4</strain>
    </source>
</reference>
<feature type="binding site" evidence="5">
    <location>
        <position position="62"/>
    </location>
    <ligand>
        <name>Zn(2+)</name>
        <dbReference type="ChEBI" id="CHEBI:29105"/>
    </ligand>
</feature>
<evidence type="ECO:0000259" key="7">
    <source>
        <dbReference type="Pfam" id="PF24827"/>
    </source>
</evidence>
<dbReference type="PANTHER" id="PTHR15162">
    <property type="entry name" value="ASPARTOACYLASE"/>
    <property type="match status" value="1"/>
</dbReference>
<dbReference type="EMBL" id="CP007509">
    <property type="protein sequence ID" value="AHY43474.1"/>
    <property type="molecule type" value="Genomic_DNA"/>
</dbReference>
<feature type="domain" description="Succinylglutamate desuccinylase/Aspartoacylase catalytic" evidence="7">
    <location>
        <begin position="49"/>
        <end position="219"/>
    </location>
</feature>
<gene>
    <name evidence="5" type="primary">astE</name>
    <name evidence="8" type="ORF">UIB01_13710</name>
</gene>
<dbReference type="UniPathway" id="UPA00185">
    <property type="reaction ID" value="UER00283"/>
</dbReference>
<keyword evidence="3 5" id="KW-0378">Hydrolase</keyword>
<dbReference type="Gene3D" id="3.40.630.10">
    <property type="entry name" value="Zn peptidases"/>
    <property type="match status" value="1"/>
</dbReference>
<protein>
    <recommendedName>
        <fullName evidence="5">Succinylglutamate desuccinylase</fullName>
        <ecNumber evidence="5">3.5.1.96</ecNumber>
    </recommendedName>
</protein>
<evidence type="ECO:0000313" key="9">
    <source>
        <dbReference type="Proteomes" id="UP000025238"/>
    </source>
</evidence>
<organism evidence="8 9">
    <name type="scientific">Stutzerimonas stutzeri</name>
    <name type="common">Pseudomonas stutzeri</name>
    <dbReference type="NCBI Taxonomy" id="316"/>
    <lineage>
        <taxon>Bacteria</taxon>
        <taxon>Pseudomonadati</taxon>
        <taxon>Pseudomonadota</taxon>
        <taxon>Gammaproteobacteria</taxon>
        <taxon>Pseudomonadales</taxon>
        <taxon>Pseudomonadaceae</taxon>
        <taxon>Stutzerimonas</taxon>
    </lineage>
</organism>
<keyword evidence="2 5" id="KW-0479">Metal-binding</keyword>
<dbReference type="InterPro" id="IPR055438">
    <property type="entry name" value="AstE_AspA_cat"/>
</dbReference>
<feature type="domain" description="AstE/AspA barrel-sandwich hybrid" evidence="6">
    <location>
        <begin position="253"/>
        <end position="324"/>
    </location>
</feature>
<dbReference type="InterPro" id="IPR016681">
    <property type="entry name" value="SuccinylGlu_desuccinylase"/>
</dbReference>
<comment type="function">
    <text evidence="5">Transforms N(2)-succinylglutamate into succinate and glutamate.</text>
</comment>
<dbReference type="InterPro" id="IPR007036">
    <property type="entry name" value="Aste_AspA_hybrid_dom"/>
</dbReference>
<sequence length="332" mass="36282">MLALGKLLELTLAGREPCEKVQLTPRGVKLHWLADGALLVSPPSGQDQGVDLLLSAGIHGNELIPIHVLDRLIRALARGEVQPRARLLLLFANPAAMRRMVRQVEHDLNRLFLGKHADVWGSEAIRAAELEALVSGFFSLPGRQRLHYDLHSAMRPSRLAQFAICPWSEGTQVAPLALTRLQGLAVEGVLLQRQASSTFSAMTATLHGAEAFTVELAEGKDESLPAAVLQFEHGLISMVEGRESSTASNAPPQLLQISREVIKRSPRFRLCVPADIENFALLPLGSLLAEDDGMRWVVDEPGARILFPMPEVAEGQRAALIVVPLDEFEPKQ</sequence>
<comment type="catalytic activity">
    <reaction evidence="5">
        <text>N-succinyl-L-glutamate + H2O = L-glutamate + succinate</text>
        <dbReference type="Rhea" id="RHEA:15169"/>
        <dbReference type="ChEBI" id="CHEBI:15377"/>
        <dbReference type="ChEBI" id="CHEBI:29985"/>
        <dbReference type="ChEBI" id="CHEBI:30031"/>
        <dbReference type="ChEBI" id="CHEBI:58763"/>
        <dbReference type="EC" id="3.5.1.96"/>
    </reaction>
</comment>
<dbReference type="EC" id="3.5.1.96" evidence="5"/>
<comment type="cofactor">
    <cofactor evidence="5">
        <name>Zn(2+)</name>
        <dbReference type="ChEBI" id="CHEBI:29105"/>
    </cofactor>
    <text evidence="5">Binds 1 zinc ion per subunit.</text>
</comment>
<evidence type="ECO:0000256" key="2">
    <source>
        <dbReference type="ARBA" id="ARBA00022723"/>
    </source>
</evidence>
<dbReference type="Proteomes" id="UP000025238">
    <property type="component" value="Chromosome"/>
</dbReference>
<evidence type="ECO:0000259" key="6">
    <source>
        <dbReference type="Pfam" id="PF04952"/>
    </source>
</evidence>
<comment type="similarity">
    <text evidence="5">Belongs to the AspA/AstE family. Succinylglutamate desuccinylase subfamily.</text>
</comment>
<dbReference type="GO" id="GO:0019544">
    <property type="term" value="P:L-arginine catabolic process to L-glutamate"/>
    <property type="evidence" value="ECO:0007669"/>
    <property type="project" value="UniProtKB-UniRule"/>
</dbReference>
<dbReference type="GO" id="GO:0016788">
    <property type="term" value="F:hydrolase activity, acting on ester bonds"/>
    <property type="evidence" value="ECO:0007669"/>
    <property type="project" value="UniProtKB-UniRule"/>
</dbReference>
<dbReference type="PANTHER" id="PTHR15162:SF7">
    <property type="entry name" value="SUCCINYLGLUTAMATE DESUCCINYLASE"/>
    <property type="match status" value="1"/>
</dbReference>
<dbReference type="AlphaFoldDB" id="A0A023WUJ2"/>
<name>A0A023WUJ2_STUST</name>
<dbReference type="GO" id="GO:0009017">
    <property type="term" value="F:succinylglutamate desuccinylase activity"/>
    <property type="evidence" value="ECO:0007669"/>
    <property type="project" value="UniProtKB-EC"/>
</dbReference>
<dbReference type="GO" id="GO:0008270">
    <property type="term" value="F:zinc ion binding"/>
    <property type="evidence" value="ECO:0007669"/>
    <property type="project" value="UniProtKB-UniRule"/>
</dbReference>
<proteinExistence type="inferred from homology"/>
<dbReference type="Pfam" id="PF24827">
    <property type="entry name" value="AstE_AspA_cat"/>
    <property type="match status" value="1"/>
</dbReference>
<keyword evidence="4 5" id="KW-0862">Zinc</keyword>
<dbReference type="GO" id="GO:0019545">
    <property type="term" value="P:L-arginine catabolic process to succinate"/>
    <property type="evidence" value="ECO:0007669"/>
    <property type="project" value="UniProtKB-UniRule"/>
</dbReference>
<evidence type="ECO:0000256" key="1">
    <source>
        <dbReference type="ARBA" id="ARBA00022503"/>
    </source>
</evidence>
<feature type="binding site" evidence="5">
    <location>
        <position position="151"/>
    </location>
    <ligand>
        <name>Zn(2+)</name>
        <dbReference type="ChEBI" id="CHEBI:29105"/>
    </ligand>
</feature>
<dbReference type="Pfam" id="PF04952">
    <property type="entry name" value="AstE_AspA_hybrid"/>
    <property type="match status" value="1"/>
</dbReference>
<accession>A0A023WUJ2</accession>
<evidence type="ECO:0000313" key="8">
    <source>
        <dbReference type="EMBL" id="AHY43474.1"/>
    </source>
</evidence>
<comment type="pathway">
    <text evidence="5">Amino-acid degradation; L-arginine degradation via AST pathway; L-glutamate and succinate from L-arginine: step 5/5.</text>
</comment>
<keyword evidence="1 5" id="KW-0056">Arginine metabolism</keyword>
<dbReference type="OrthoDB" id="5290473at2"/>
<evidence type="ECO:0000256" key="5">
    <source>
        <dbReference type="HAMAP-Rule" id="MF_00767"/>
    </source>
</evidence>
<dbReference type="NCBIfam" id="NF003706">
    <property type="entry name" value="PRK05324.1"/>
    <property type="match status" value="1"/>
</dbReference>
<feature type="active site" evidence="5">
    <location>
        <position position="215"/>
    </location>
</feature>
<dbReference type="InterPro" id="IPR050178">
    <property type="entry name" value="AspA/AstE_fam"/>
</dbReference>